<comment type="function">
    <text evidence="13">General activator of RNA polymerase III transcription. Factor exclusively required for RNA polymerase III transcription of genes with promoter elements upstream of the initiation sites. Contributes to the regulation of gene expression; functions as activator in the absence of oxidative stress. Down-regulates expression of target genes in response to oxidative stress. Overexpression protects cells against apoptosis in response to oxidative stress.</text>
</comment>
<evidence type="ECO:0000256" key="8">
    <source>
        <dbReference type="ARBA" id="ARBA00023159"/>
    </source>
</evidence>
<dbReference type="Gene3D" id="2.20.25.10">
    <property type="match status" value="1"/>
</dbReference>
<dbReference type="InterPro" id="IPR013150">
    <property type="entry name" value="TFIIB_cyclin"/>
</dbReference>
<reference evidence="16 17" key="1">
    <citation type="journal article" date="2021" name="Elife">
        <title>Chloroplast acquisition without the gene transfer in kleptoplastic sea slugs, Plakobranchus ocellatus.</title>
        <authorList>
            <person name="Maeda T."/>
            <person name="Takahashi S."/>
            <person name="Yoshida T."/>
            <person name="Shimamura S."/>
            <person name="Takaki Y."/>
            <person name="Nagai Y."/>
            <person name="Toyoda A."/>
            <person name="Suzuki Y."/>
            <person name="Arimoto A."/>
            <person name="Ishii H."/>
            <person name="Satoh N."/>
            <person name="Nishiyama T."/>
            <person name="Hasebe M."/>
            <person name="Maruyama T."/>
            <person name="Minagawa J."/>
            <person name="Obokata J."/>
            <person name="Shigenobu S."/>
        </authorList>
    </citation>
    <scope>NUCLEOTIDE SEQUENCE [LARGE SCALE GENOMIC DNA]</scope>
</reference>
<evidence type="ECO:0000256" key="9">
    <source>
        <dbReference type="ARBA" id="ARBA00023163"/>
    </source>
</evidence>
<dbReference type="InterPro" id="IPR000812">
    <property type="entry name" value="TFIIB"/>
</dbReference>
<evidence type="ECO:0000256" key="7">
    <source>
        <dbReference type="ARBA" id="ARBA00023015"/>
    </source>
</evidence>
<comment type="caution">
    <text evidence="16">The sequence shown here is derived from an EMBL/GenBank/DDBJ whole genome shotgun (WGS) entry which is preliminary data.</text>
</comment>
<comment type="subcellular location">
    <subcellularLocation>
        <location evidence="1">Nucleus</location>
    </subcellularLocation>
</comment>
<evidence type="ECO:0000313" key="16">
    <source>
        <dbReference type="EMBL" id="GFN83957.1"/>
    </source>
</evidence>
<dbReference type="SUPFAM" id="SSF47954">
    <property type="entry name" value="Cyclin-like"/>
    <property type="match status" value="1"/>
</dbReference>
<dbReference type="GO" id="GO:0017025">
    <property type="term" value="F:TBP-class protein binding"/>
    <property type="evidence" value="ECO:0007669"/>
    <property type="project" value="InterPro"/>
</dbReference>
<dbReference type="InterPro" id="IPR054078">
    <property type="entry name" value="BRF2-like_C"/>
</dbReference>
<accession>A0AAV3YN15</accession>
<evidence type="ECO:0000256" key="12">
    <source>
        <dbReference type="ARBA" id="ARBA00042630"/>
    </source>
</evidence>
<evidence type="ECO:0000259" key="15">
    <source>
        <dbReference type="PROSITE" id="PS51134"/>
    </source>
</evidence>
<keyword evidence="3" id="KW-0479">Metal-binding</keyword>
<protein>
    <recommendedName>
        <fullName evidence="11">Transcription factor IIIB 50 kDa subunit</fullName>
    </recommendedName>
    <alternativeName>
        <fullName evidence="12">B-related factor 2</fullName>
    </alternativeName>
</protein>
<feature type="domain" description="TFIIB-type" evidence="15">
    <location>
        <begin position="115"/>
        <end position="149"/>
    </location>
</feature>
<dbReference type="InterPro" id="IPR013137">
    <property type="entry name" value="Znf_TFIIB"/>
</dbReference>
<keyword evidence="8" id="KW-0010">Activator</keyword>
<dbReference type="PANTHER" id="PTHR11618">
    <property type="entry name" value="TRANSCRIPTION INITIATION FACTOR IIB-RELATED"/>
    <property type="match status" value="1"/>
</dbReference>
<proteinExistence type="inferred from homology"/>
<evidence type="ECO:0000256" key="2">
    <source>
        <dbReference type="ARBA" id="ARBA00010857"/>
    </source>
</evidence>
<evidence type="ECO:0000256" key="3">
    <source>
        <dbReference type="ARBA" id="ARBA00022723"/>
    </source>
</evidence>
<dbReference type="PROSITE" id="PS51134">
    <property type="entry name" value="ZF_TFIIB"/>
    <property type="match status" value="1"/>
</dbReference>
<dbReference type="InterPro" id="IPR036915">
    <property type="entry name" value="Cyclin-like_sf"/>
</dbReference>
<keyword evidence="17" id="KW-1185">Reference proteome</keyword>
<gene>
    <name evidence="16" type="ORF">PoB_001046300</name>
</gene>
<keyword evidence="9" id="KW-0804">Transcription</keyword>
<keyword evidence="6" id="KW-0862">Zinc</keyword>
<evidence type="ECO:0000256" key="10">
    <source>
        <dbReference type="ARBA" id="ARBA00023242"/>
    </source>
</evidence>
<dbReference type="PANTHER" id="PTHR11618:SF5">
    <property type="entry name" value="TRANSCRIPTION FACTOR IIIB 50 KDA SUBUNIT"/>
    <property type="match status" value="1"/>
</dbReference>
<keyword evidence="7" id="KW-0805">Transcription regulation</keyword>
<evidence type="ECO:0000256" key="14">
    <source>
        <dbReference type="PROSITE-ProRule" id="PRU00469"/>
    </source>
</evidence>
<dbReference type="Pfam" id="PF21886">
    <property type="entry name" value="BRF2-like_C_cyclin_rpt"/>
    <property type="match status" value="1"/>
</dbReference>
<dbReference type="Gene3D" id="1.10.472.10">
    <property type="entry name" value="Cyclin-like"/>
    <property type="match status" value="1"/>
</dbReference>
<sequence>MPLKCQFCGESSVVEEDVGDGREQLICVECGTVATSTASQVEEVSSATTLQEDSQQDTDGCDLLRLCQSCGDSLQPGETYFCLECKDLEEDPEKDADPKVGNSSKAFETQVHDLPRQKHCPSCGSLDLVTDSLGAEEQTVCRQCGQVIGGDTLTNDEPEQSLTRTIGNRARTLPKYSRLPGECYGYKMGMRKIMHVHHKLGLSGCIREKAESMFGQLFYLPFVINKTVQSKENIATACVYIACRQDNLPVSMVHFVEYVDSSKHFFRAIKIALSQLNIKLQNQALGSQVSQTFHSVQLSRENVDATHMLHQVRDIMFLCREAWLTSGRHYQPMILVAIYYVYLKSECCPRTISLAKFCSQFKLPTISKKIVSDFQKLFLRLAAHLPWAKPEQLKPSTIHLYIDDILKYKKSLMHLAFEIPEAGKECSPWETEPGAQGSAQKDILMPVSFKRARLAKPMEKIESTIPSHLDLDCPEIKPTDFSEEEISSYLLSPEEYNSVKEAKENVCQKQKRRLT</sequence>
<keyword evidence="10" id="KW-0539">Nucleus</keyword>
<evidence type="ECO:0000256" key="13">
    <source>
        <dbReference type="ARBA" id="ARBA00045875"/>
    </source>
</evidence>
<organism evidence="16 17">
    <name type="scientific">Plakobranchus ocellatus</name>
    <dbReference type="NCBI Taxonomy" id="259542"/>
    <lineage>
        <taxon>Eukaryota</taxon>
        <taxon>Metazoa</taxon>
        <taxon>Spiralia</taxon>
        <taxon>Lophotrochozoa</taxon>
        <taxon>Mollusca</taxon>
        <taxon>Gastropoda</taxon>
        <taxon>Heterobranchia</taxon>
        <taxon>Euthyneura</taxon>
        <taxon>Panpulmonata</taxon>
        <taxon>Sacoglossa</taxon>
        <taxon>Placobranchoidea</taxon>
        <taxon>Plakobranchidae</taxon>
        <taxon>Plakobranchus</taxon>
    </lineage>
</organism>
<evidence type="ECO:0000256" key="1">
    <source>
        <dbReference type="ARBA" id="ARBA00004123"/>
    </source>
</evidence>
<dbReference type="EMBL" id="BLXT01001274">
    <property type="protein sequence ID" value="GFN83957.1"/>
    <property type="molecule type" value="Genomic_DNA"/>
</dbReference>
<dbReference type="Proteomes" id="UP000735302">
    <property type="component" value="Unassembled WGS sequence"/>
</dbReference>
<evidence type="ECO:0000313" key="17">
    <source>
        <dbReference type="Proteomes" id="UP000735302"/>
    </source>
</evidence>
<evidence type="ECO:0000256" key="5">
    <source>
        <dbReference type="ARBA" id="ARBA00022771"/>
    </source>
</evidence>
<dbReference type="AlphaFoldDB" id="A0AAV3YN15"/>
<evidence type="ECO:0000256" key="11">
    <source>
        <dbReference type="ARBA" id="ARBA00039848"/>
    </source>
</evidence>
<name>A0AAV3YN15_9GAST</name>
<keyword evidence="5 14" id="KW-0863">Zinc-finger</keyword>
<evidence type="ECO:0000256" key="4">
    <source>
        <dbReference type="ARBA" id="ARBA00022737"/>
    </source>
</evidence>
<dbReference type="GO" id="GO:0070897">
    <property type="term" value="P:transcription preinitiation complex assembly"/>
    <property type="evidence" value="ECO:0007669"/>
    <property type="project" value="InterPro"/>
</dbReference>
<dbReference type="GO" id="GO:0008270">
    <property type="term" value="F:zinc ion binding"/>
    <property type="evidence" value="ECO:0007669"/>
    <property type="project" value="UniProtKB-KW"/>
</dbReference>
<comment type="similarity">
    <text evidence="2">Belongs to the TFIIB family.</text>
</comment>
<keyword evidence="4" id="KW-0677">Repeat</keyword>
<dbReference type="GO" id="GO:0097550">
    <property type="term" value="C:transcription preinitiation complex"/>
    <property type="evidence" value="ECO:0007669"/>
    <property type="project" value="TreeGrafter"/>
</dbReference>
<evidence type="ECO:0000256" key="6">
    <source>
        <dbReference type="ARBA" id="ARBA00022833"/>
    </source>
</evidence>
<dbReference type="GO" id="GO:0005634">
    <property type="term" value="C:nucleus"/>
    <property type="evidence" value="ECO:0007669"/>
    <property type="project" value="UniProtKB-SubCell"/>
</dbReference>
<dbReference type="Pfam" id="PF00382">
    <property type="entry name" value="TFIIB"/>
    <property type="match status" value="1"/>
</dbReference>